<comment type="caution">
    <text evidence="1">The sequence shown here is derived from an EMBL/GenBank/DDBJ whole genome shotgun (WGS) entry which is preliminary data.</text>
</comment>
<accession>A0A558BXV0</accession>
<name>A0A558BXV0_9BACT</name>
<evidence type="ECO:0000313" key="1">
    <source>
        <dbReference type="EMBL" id="TVT41341.1"/>
    </source>
</evidence>
<organism evidence="1 2">
    <name type="scientific">Hymenobacter setariae</name>
    <dbReference type="NCBI Taxonomy" id="2594794"/>
    <lineage>
        <taxon>Bacteria</taxon>
        <taxon>Pseudomonadati</taxon>
        <taxon>Bacteroidota</taxon>
        <taxon>Cytophagia</taxon>
        <taxon>Cytophagales</taxon>
        <taxon>Hymenobacteraceae</taxon>
        <taxon>Hymenobacter</taxon>
    </lineage>
</organism>
<dbReference type="RefSeq" id="WP_144846132.1">
    <property type="nucleotide sequence ID" value="NZ_VMRJ01000002.1"/>
</dbReference>
<dbReference type="EMBL" id="VMRJ01000002">
    <property type="protein sequence ID" value="TVT41341.1"/>
    <property type="molecule type" value="Genomic_DNA"/>
</dbReference>
<evidence type="ECO:0000313" key="2">
    <source>
        <dbReference type="Proteomes" id="UP000317624"/>
    </source>
</evidence>
<dbReference type="Proteomes" id="UP000317624">
    <property type="component" value="Unassembled WGS sequence"/>
</dbReference>
<reference evidence="1 2" key="1">
    <citation type="submission" date="2019-07" db="EMBL/GenBank/DDBJ databases">
        <title>Hymenobacter sp. straun FUR1 Genome sequencing and assembly.</title>
        <authorList>
            <person name="Chhetri G."/>
        </authorList>
    </citation>
    <scope>NUCLEOTIDE SEQUENCE [LARGE SCALE GENOMIC DNA]</scope>
    <source>
        <strain evidence="1 2">Fur1</strain>
    </source>
</reference>
<dbReference type="AlphaFoldDB" id="A0A558BXV0"/>
<gene>
    <name evidence="1" type="ORF">FNT36_07760</name>
</gene>
<proteinExistence type="predicted"/>
<protein>
    <submittedName>
        <fullName evidence="1">Uncharacterized protein</fullName>
    </submittedName>
</protein>
<keyword evidence="2" id="KW-1185">Reference proteome</keyword>
<sequence>MDSTASTPHTTPARTEPLHISDEQSTALLTDTLGLLGEGLPNADGASGLHELERWEMVLDASDRPGLAKVCQEVKLLRERLSASDTQAHEIAEILASLGAETQKVSEEAANGYSDSLHKLSRLLIKASNLLSR</sequence>
<dbReference type="OrthoDB" id="886020at2"/>